<dbReference type="InterPro" id="IPR032676">
    <property type="entry name" value="YkuD_2"/>
</dbReference>
<evidence type="ECO:0000313" key="3">
    <source>
        <dbReference type="Proteomes" id="UP001597374"/>
    </source>
</evidence>
<protein>
    <submittedName>
        <fullName evidence="2">Murein L,D-transpeptidase catalytic domain family protein</fullName>
    </submittedName>
</protein>
<comment type="caution">
    <text evidence="2">The sequence shown here is derived from an EMBL/GenBank/DDBJ whole genome shotgun (WGS) entry which is preliminary data.</text>
</comment>
<dbReference type="PANTHER" id="PTHR38477:SF1">
    <property type="entry name" value="MUREIN L,D-TRANSPEPTIDASE CATALYTIC DOMAIN FAMILY PROTEIN"/>
    <property type="match status" value="1"/>
</dbReference>
<gene>
    <name evidence="2" type="ORF">ACFSKP_02325</name>
</gene>
<evidence type="ECO:0000256" key="1">
    <source>
        <dbReference type="SAM" id="SignalP"/>
    </source>
</evidence>
<evidence type="ECO:0000313" key="2">
    <source>
        <dbReference type="EMBL" id="MFD2245071.1"/>
    </source>
</evidence>
<dbReference type="EMBL" id="JBHUIM010000001">
    <property type="protein sequence ID" value="MFD2245071.1"/>
    <property type="molecule type" value="Genomic_DNA"/>
</dbReference>
<accession>A0ABW5CRN7</accession>
<dbReference type="RefSeq" id="WP_250429540.1">
    <property type="nucleotide sequence ID" value="NZ_JALPRR010000002.1"/>
</dbReference>
<feature type="chain" id="PRO_5046204749" evidence="1">
    <location>
        <begin position="22"/>
        <end position="271"/>
    </location>
</feature>
<organism evidence="2 3">
    <name type="scientific">Pontibacter ruber</name>
    <dbReference type="NCBI Taxonomy" id="1343895"/>
    <lineage>
        <taxon>Bacteria</taxon>
        <taxon>Pseudomonadati</taxon>
        <taxon>Bacteroidota</taxon>
        <taxon>Cytophagia</taxon>
        <taxon>Cytophagales</taxon>
        <taxon>Hymenobacteraceae</taxon>
        <taxon>Pontibacter</taxon>
    </lineage>
</organism>
<dbReference type="Pfam" id="PF13645">
    <property type="entry name" value="YkuD_2"/>
    <property type="match status" value="1"/>
</dbReference>
<name>A0ABW5CRN7_9BACT</name>
<proteinExistence type="predicted"/>
<feature type="signal peptide" evidence="1">
    <location>
        <begin position="1"/>
        <end position="21"/>
    </location>
</feature>
<keyword evidence="3" id="KW-1185">Reference proteome</keyword>
<dbReference type="PANTHER" id="PTHR38477">
    <property type="entry name" value="HYPOTHETICAL EXPORTED PROTEIN"/>
    <property type="match status" value="1"/>
</dbReference>
<sequence length="271" mass="30191">MLRTVLSSLALCLFSFTTPGADNGLYQMPAPETEENVAGFTSGVSLTFAEKQLFFEKHLEDVYDEADLKKTGLSFDVFRKAVIGFHNFKQKQLVSPSKSIITVVDFTKSSRDKRMWIIDLKSKKLLFNNLVAHGRNTGEDKALNFSNKANSNMSSIGFYLTGKTYFGKHGLSLKLDGMDEKYNSNARDRAIVVHGADYATEKFVKQYGRLGRSLGCPAVPREISKEVIEHIKDNTVMYIHSADKNYNSSYLNPATAVEVFALEAVAQGQTV</sequence>
<dbReference type="Proteomes" id="UP001597374">
    <property type="component" value="Unassembled WGS sequence"/>
</dbReference>
<keyword evidence="1" id="KW-0732">Signal</keyword>
<reference evidence="3" key="1">
    <citation type="journal article" date="2019" name="Int. J. Syst. Evol. Microbiol.">
        <title>The Global Catalogue of Microorganisms (GCM) 10K type strain sequencing project: providing services to taxonomists for standard genome sequencing and annotation.</title>
        <authorList>
            <consortium name="The Broad Institute Genomics Platform"/>
            <consortium name="The Broad Institute Genome Sequencing Center for Infectious Disease"/>
            <person name="Wu L."/>
            <person name="Ma J."/>
        </authorList>
    </citation>
    <scope>NUCLEOTIDE SEQUENCE [LARGE SCALE GENOMIC DNA]</scope>
    <source>
        <strain evidence="3">CGMCC 4.1782</strain>
    </source>
</reference>